<name>A0ABQ2P350_9BACI</name>
<sequence length="211" mass="25287">MTLEKYMKLNFPDLELRPPLFYNWDISIRFELGMDYNFENHSYLEGVYKRAIDLFKSIHSPNDNMYIVVDVNHFGNHPSFSRKINVFSKYVKEKAVLYKLHKHTIPYIFPEDDENGTYRTDRFMLKCKTSDFKFIPLIKAICNQDMGVRPGISHRIYFINMDKNTIFHIYDDRGCDLLAAAPETIRDIYEEYNEWILDYDRNEIDNAFKKS</sequence>
<gene>
    <name evidence="2" type="primary">ynaE</name>
    <name evidence="2" type="ORF">GCM10011346_50670</name>
</gene>
<dbReference type="InterPro" id="IPR024976">
    <property type="entry name" value="DUF3885"/>
</dbReference>
<proteinExistence type="predicted"/>
<feature type="domain" description="DUF3885" evidence="1">
    <location>
        <begin position="3"/>
        <end position="200"/>
    </location>
</feature>
<protein>
    <recommendedName>
        <fullName evidence="1">DUF3885 domain-containing protein</fullName>
    </recommendedName>
</protein>
<keyword evidence="3" id="KW-1185">Reference proteome</keyword>
<evidence type="ECO:0000313" key="2">
    <source>
        <dbReference type="EMBL" id="GGP16893.1"/>
    </source>
</evidence>
<evidence type="ECO:0000259" key="1">
    <source>
        <dbReference type="Pfam" id="PF13021"/>
    </source>
</evidence>
<evidence type="ECO:0000313" key="3">
    <source>
        <dbReference type="Proteomes" id="UP000641206"/>
    </source>
</evidence>
<dbReference type="Pfam" id="PF13021">
    <property type="entry name" value="DUF3885"/>
    <property type="match status" value="1"/>
</dbReference>
<organism evidence="2 3">
    <name type="scientific">Oceanobacillus neutriphilus</name>
    <dbReference type="NCBI Taxonomy" id="531815"/>
    <lineage>
        <taxon>Bacteria</taxon>
        <taxon>Bacillati</taxon>
        <taxon>Bacillota</taxon>
        <taxon>Bacilli</taxon>
        <taxon>Bacillales</taxon>
        <taxon>Bacillaceae</taxon>
        <taxon>Oceanobacillus</taxon>
    </lineage>
</organism>
<reference evidence="3" key="1">
    <citation type="journal article" date="2019" name="Int. J. Syst. Evol. Microbiol.">
        <title>The Global Catalogue of Microorganisms (GCM) 10K type strain sequencing project: providing services to taxonomists for standard genome sequencing and annotation.</title>
        <authorList>
            <consortium name="The Broad Institute Genomics Platform"/>
            <consortium name="The Broad Institute Genome Sequencing Center for Infectious Disease"/>
            <person name="Wu L."/>
            <person name="Ma J."/>
        </authorList>
    </citation>
    <scope>NUCLEOTIDE SEQUENCE [LARGE SCALE GENOMIC DNA]</scope>
    <source>
        <strain evidence="3">CGMCC 1.7693</strain>
    </source>
</reference>
<comment type="caution">
    <text evidence="2">The sequence shown here is derived from an EMBL/GenBank/DDBJ whole genome shotgun (WGS) entry which is preliminary data.</text>
</comment>
<dbReference type="EMBL" id="BMLW01000023">
    <property type="protein sequence ID" value="GGP16893.1"/>
    <property type="molecule type" value="Genomic_DNA"/>
</dbReference>
<accession>A0ABQ2P350</accession>
<dbReference type="Proteomes" id="UP000641206">
    <property type="component" value="Unassembled WGS sequence"/>
</dbReference>